<dbReference type="RefSeq" id="WP_338041207.1">
    <property type="nucleotide sequence ID" value="NZ_BAAAQP010000008.1"/>
</dbReference>
<keyword evidence="2" id="KW-1185">Reference proteome</keyword>
<organism evidence="1 2">
    <name type="scientific">Microlunatus panaciterrae</name>
    <dbReference type="NCBI Taxonomy" id="400768"/>
    <lineage>
        <taxon>Bacteria</taxon>
        <taxon>Bacillati</taxon>
        <taxon>Actinomycetota</taxon>
        <taxon>Actinomycetes</taxon>
        <taxon>Propionibacteriales</taxon>
        <taxon>Propionibacteriaceae</taxon>
        <taxon>Microlunatus</taxon>
    </lineage>
</organism>
<gene>
    <name evidence="1" type="ORF">JOE57_001419</name>
</gene>
<reference evidence="1 2" key="1">
    <citation type="submission" date="2021-01" db="EMBL/GenBank/DDBJ databases">
        <title>Sequencing the genomes of 1000 actinobacteria strains.</title>
        <authorList>
            <person name="Klenk H.-P."/>
        </authorList>
    </citation>
    <scope>NUCLEOTIDE SEQUENCE [LARGE SCALE GENOMIC DNA]</scope>
    <source>
        <strain evidence="1 2">DSM 18662</strain>
    </source>
</reference>
<dbReference type="Proteomes" id="UP000704762">
    <property type="component" value="Unassembled WGS sequence"/>
</dbReference>
<evidence type="ECO:0000313" key="2">
    <source>
        <dbReference type="Proteomes" id="UP000704762"/>
    </source>
</evidence>
<evidence type="ECO:0000313" key="1">
    <source>
        <dbReference type="EMBL" id="MBM7798498.1"/>
    </source>
</evidence>
<dbReference type="InterPro" id="IPR029044">
    <property type="entry name" value="Nucleotide-diphossugar_trans"/>
</dbReference>
<accession>A0ABS2RIJ1</accession>
<dbReference type="Gene3D" id="3.90.550.10">
    <property type="entry name" value="Spore Coat Polysaccharide Biosynthesis Protein SpsA, Chain A"/>
    <property type="match status" value="1"/>
</dbReference>
<dbReference type="EMBL" id="JAFBCF010000001">
    <property type="protein sequence ID" value="MBM7798498.1"/>
    <property type="molecule type" value="Genomic_DNA"/>
</dbReference>
<protein>
    <submittedName>
        <fullName evidence="1">Uncharacterized protein</fullName>
    </submittedName>
</protein>
<proteinExistence type="predicted"/>
<name>A0ABS2RIJ1_9ACTN</name>
<comment type="caution">
    <text evidence="1">The sequence shown here is derived from an EMBL/GenBank/DDBJ whole genome shotgun (WGS) entry which is preliminary data.</text>
</comment>
<sequence length="332" mass="36921">MACHELVAFVHQDVYLHSIERLVHAGAAFEDGVWGLLGANGVTHQGENVGRMRDRAQVIGHHRPTPVDVDSVDEVLFLAPRDLVLKHPLTEEPELAWHAYAVEYGLRLRRFGKRVGAVDLGITHNSLTVNLAKLDVAHRRVGSTYPRELPIHTTCGVIGSSKARWRSLRMVREHGWRLRWLRHSLLAARVRRRIDVPVVLSDIRHEVDLVPFSRTSPLYLFNLDNAGGFAEYSSAPLRLTRYGRPVIMSTGSSLPDVIARVSELPESARTLVVGVGLDDLADFVTGCGRERNWLVGIHPAEIWLLGGAGANELPREWSRPEAVPLAFGGTRS</sequence>